<reference evidence="4" key="1">
    <citation type="submission" date="2020-05" db="EMBL/GenBank/DDBJ databases">
        <title>Mycena genomes resolve the evolution of fungal bioluminescence.</title>
        <authorList>
            <person name="Tsai I.J."/>
        </authorList>
    </citation>
    <scope>NUCLEOTIDE SEQUENCE</scope>
    <source>
        <strain evidence="4">CCC161011</strain>
    </source>
</reference>
<sequence length="226" mass="25861">MDKLNQELDAFGARFGTNRLVDLAINQRANAVILEKVHNAVNEDKLEKWLASPPDMKQKQRETEKTRKEGTGRWFFERAEFVEWQDNAGSLWIEGPSGAGKSVLSSAVISKLVEDKKLFRDVNKPPPPPAVAFFYFDFRTKETQSVESALRRIILQLSAQSPYPYKDLDEHYSLSKGQTLPTIKDLHHILQRLLQQLRRTYIILDALDECASEDIGWRVKATECSA</sequence>
<name>A0A8H6YFZ8_9AGAR</name>
<evidence type="ECO:0000259" key="3">
    <source>
        <dbReference type="PROSITE" id="PS50837"/>
    </source>
</evidence>
<dbReference type="PANTHER" id="PTHR10039:SF16">
    <property type="entry name" value="GPI INOSITOL-DEACYLASE"/>
    <property type="match status" value="1"/>
</dbReference>
<evidence type="ECO:0000313" key="4">
    <source>
        <dbReference type="EMBL" id="KAF7357847.1"/>
    </source>
</evidence>
<evidence type="ECO:0000313" key="5">
    <source>
        <dbReference type="Proteomes" id="UP000620124"/>
    </source>
</evidence>
<dbReference type="Pfam" id="PF24883">
    <property type="entry name" value="NPHP3_N"/>
    <property type="match status" value="1"/>
</dbReference>
<dbReference type="EMBL" id="JACAZI010000006">
    <property type="protein sequence ID" value="KAF7357847.1"/>
    <property type="molecule type" value="Genomic_DNA"/>
</dbReference>
<organism evidence="4 5">
    <name type="scientific">Mycena venus</name>
    <dbReference type="NCBI Taxonomy" id="2733690"/>
    <lineage>
        <taxon>Eukaryota</taxon>
        <taxon>Fungi</taxon>
        <taxon>Dikarya</taxon>
        <taxon>Basidiomycota</taxon>
        <taxon>Agaricomycotina</taxon>
        <taxon>Agaricomycetes</taxon>
        <taxon>Agaricomycetidae</taxon>
        <taxon>Agaricales</taxon>
        <taxon>Marasmiineae</taxon>
        <taxon>Mycenaceae</taxon>
        <taxon>Mycena</taxon>
    </lineage>
</organism>
<evidence type="ECO:0000256" key="2">
    <source>
        <dbReference type="SAM" id="MobiDB-lite"/>
    </source>
</evidence>
<comment type="caution">
    <text evidence="4">The sequence shown here is derived from an EMBL/GenBank/DDBJ whole genome shotgun (WGS) entry which is preliminary data.</text>
</comment>
<dbReference type="Gene3D" id="3.40.50.300">
    <property type="entry name" value="P-loop containing nucleotide triphosphate hydrolases"/>
    <property type="match status" value="1"/>
</dbReference>
<feature type="region of interest" description="Disordered" evidence="2">
    <location>
        <begin position="48"/>
        <end position="69"/>
    </location>
</feature>
<evidence type="ECO:0000256" key="1">
    <source>
        <dbReference type="ARBA" id="ARBA00022737"/>
    </source>
</evidence>
<feature type="compositionally biased region" description="Basic and acidic residues" evidence="2">
    <location>
        <begin position="56"/>
        <end position="69"/>
    </location>
</feature>
<dbReference type="SUPFAM" id="SSF52540">
    <property type="entry name" value="P-loop containing nucleoside triphosphate hydrolases"/>
    <property type="match status" value="1"/>
</dbReference>
<accession>A0A8H6YFZ8</accession>
<dbReference type="PROSITE" id="PS50837">
    <property type="entry name" value="NACHT"/>
    <property type="match status" value="1"/>
</dbReference>
<dbReference type="Proteomes" id="UP000620124">
    <property type="component" value="Unassembled WGS sequence"/>
</dbReference>
<dbReference type="InterPro" id="IPR027417">
    <property type="entry name" value="P-loop_NTPase"/>
</dbReference>
<dbReference type="InterPro" id="IPR056884">
    <property type="entry name" value="NPHP3-like_N"/>
</dbReference>
<feature type="domain" description="NACHT" evidence="3">
    <location>
        <begin position="89"/>
        <end position="214"/>
    </location>
</feature>
<proteinExistence type="predicted"/>
<protein>
    <submittedName>
        <fullName evidence="4">Phytoene dehydrogenase</fullName>
    </submittedName>
</protein>
<dbReference type="OrthoDB" id="3066271at2759"/>
<keyword evidence="1" id="KW-0677">Repeat</keyword>
<keyword evidence="5" id="KW-1185">Reference proteome</keyword>
<dbReference type="PANTHER" id="PTHR10039">
    <property type="entry name" value="AMELOGENIN"/>
    <property type="match status" value="1"/>
</dbReference>
<dbReference type="InterPro" id="IPR007111">
    <property type="entry name" value="NACHT_NTPase"/>
</dbReference>
<gene>
    <name evidence="4" type="ORF">MVEN_00830900</name>
</gene>
<dbReference type="AlphaFoldDB" id="A0A8H6YFZ8"/>